<sequence length="370" mass="40184">MPTVLKKLKQDQLFIGTTVAVILLSLFGRINFSAISWSTVLSLLSLLTMVTLYQSLGLIDALADYLLKKAKTTRSLSVILFLLAFFSAMVVTNDVAILTLLPLTFALAKKSALPLIKTASLTAIYANLGSAASPIGNPQNIYLLAHYGIPFTHLFETAALLLILGLATMPLFALTIPKTSIGSLVETAPVKKFNRFDVILLITFTAVAFLSLITQKNLSVTLVMTFMVSSYFDQSVIEKVDYGVVISIANFFLLVSALMTWPFIYQSLSAIGSSQAGIFAFGAVVSQIISNVPAAALLAPFTEHVQALYLALSVGGFGTLVASLANLLAYRQIKANHPQKTTKKFFKTFTWHNVLFLILGFALSYLDILF</sequence>
<dbReference type="PANTHER" id="PTHR43568">
    <property type="entry name" value="P PROTEIN"/>
    <property type="match status" value="1"/>
</dbReference>
<keyword evidence="2" id="KW-0813">Transport</keyword>
<keyword evidence="9" id="KW-1185">Reference proteome</keyword>
<dbReference type="Pfam" id="PF03600">
    <property type="entry name" value="CitMHS"/>
    <property type="match status" value="1"/>
</dbReference>
<evidence type="ECO:0000256" key="3">
    <source>
        <dbReference type="ARBA" id="ARBA00022692"/>
    </source>
</evidence>
<evidence type="ECO:0000256" key="1">
    <source>
        <dbReference type="ARBA" id="ARBA00004141"/>
    </source>
</evidence>
<evidence type="ECO:0000313" key="9">
    <source>
        <dbReference type="Proteomes" id="UP001523234"/>
    </source>
</evidence>
<evidence type="ECO:0000256" key="6">
    <source>
        <dbReference type="SAM" id="Phobius"/>
    </source>
</evidence>
<dbReference type="RefSeq" id="WP_252443322.1">
    <property type="nucleotide sequence ID" value="NZ_JAMWYK010000004.1"/>
</dbReference>
<feature type="transmembrane region" description="Helical" evidence="6">
    <location>
        <begin position="157"/>
        <end position="176"/>
    </location>
</feature>
<organism evidence="8 9">
    <name type="scientific">Fructobacillus apis</name>
    <dbReference type="NCBI Taxonomy" id="2935017"/>
    <lineage>
        <taxon>Bacteria</taxon>
        <taxon>Bacillati</taxon>
        <taxon>Bacillota</taxon>
        <taxon>Bacilli</taxon>
        <taxon>Lactobacillales</taxon>
        <taxon>Lactobacillaceae</taxon>
        <taxon>Fructobacillus</taxon>
    </lineage>
</organism>
<comment type="subcellular location">
    <subcellularLocation>
        <location evidence="1">Membrane</location>
        <topology evidence="1">Multi-pass membrane protein</topology>
    </subcellularLocation>
</comment>
<proteinExistence type="predicted"/>
<feature type="transmembrane region" description="Helical" evidence="6">
    <location>
        <begin position="44"/>
        <end position="67"/>
    </location>
</feature>
<feature type="transmembrane region" description="Helical" evidence="6">
    <location>
        <begin position="276"/>
        <end position="301"/>
    </location>
</feature>
<comment type="caution">
    <text evidence="8">The sequence shown here is derived from an EMBL/GenBank/DDBJ whole genome shotgun (WGS) entry which is preliminary data.</text>
</comment>
<dbReference type="InterPro" id="IPR051475">
    <property type="entry name" value="Diverse_Ion_Transporter"/>
</dbReference>
<evidence type="ECO:0000313" key="8">
    <source>
        <dbReference type="EMBL" id="MCO0832296.1"/>
    </source>
</evidence>
<dbReference type="Proteomes" id="UP001523234">
    <property type="component" value="Unassembled WGS sequence"/>
</dbReference>
<feature type="transmembrane region" description="Helical" evidence="6">
    <location>
        <begin position="349"/>
        <end position="366"/>
    </location>
</feature>
<feature type="transmembrane region" description="Helical" evidence="6">
    <location>
        <begin position="196"/>
        <end position="214"/>
    </location>
</feature>
<evidence type="ECO:0000256" key="4">
    <source>
        <dbReference type="ARBA" id="ARBA00022989"/>
    </source>
</evidence>
<keyword evidence="4 6" id="KW-1133">Transmembrane helix</keyword>
<reference evidence="8 9" key="1">
    <citation type="submission" date="2022-06" db="EMBL/GenBank/DDBJ databases">
        <title>Fructobacillus taiwanensis sp. nov., isolated from the honeybee.</title>
        <authorList>
            <person name="Chen Y.-S."/>
            <person name="Wang L.-T."/>
            <person name="Lee Y.-S."/>
            <person name="Chang Y.-C."/>
            <person name="Wu H.-C."/>
            <person name="Liao C.-Y."/>
            <person name="Chen W.-H."/>
            <person name="Deng J.-N."/>
            <person name="Wang Y.-H."/>
        </authorList>
    </citation>
    <scope>NUCLEOTIDE SEQUENCE [LARGE SCALE GENOMIC DNA]</scope>
    <source>
        <strain evidence="8 9">W13</strain>
    </source>
</reference>
<evidence type="ECO:0000256" key="2">
    <source>
        <dbReference type="ARBA" id="ARBA00022448"/>
    </source>
</evidence>
<evidence type="ECO:0000256" key="5">
    <source>
        <dbReference type="ARBA" id="ARBA00023136"/>
    </source>
</evidence>
<feature type="transmembrane region" description="Helical" evidence="6">
    <location>
        <begin position="79"/>
        <end position="105"/>
    </location>
</feature>
<feature type="transmembrane region" description="Helical" evidence="6">
    <location>
        <begin position="307"/>
        <end position="328"/>
    </location>
</feature>
<keyword evidence="5 6" id="KW-0472">Membrane</keyword>
<dbReference type="InterPro" id="IPR004680">
    <property type="entry name" value="Cit_transptr-like_dom"/>
</dbReference>
<keyword evidence="3 6" id="KW-0812">Transmembrane</keyword>
<feature type="transmembrane region" description="Helical" evidence="6">
    <location>
        <begin position="242"/>
        <end position="264"/>
    </location>
</feature>
<dbReference type="PANTHER" id="PTHR43568:SF1">
    <property type="entry name" value="P PROTEIN"/>
    <property type="match status" value="1"/>
</dbReference>
<dbReference type="EMBL" id="JAMWYK010000004">
    <property type="protein sequence ID" value="MCO0832296.1"/>
    <property type="molecule type" value="Genomic_DNA"/>
</dbReference>
<evidence type="ECO:0000259" key="7">
    <source>
        <dbReference type="Pfam" id="PF03600"/>
    </source>
</evidence>
<feature type="transmembrane region" description="Helical" evidence="6">
    <location>
        <begin position="12"/>
        <end position="32"/>
    </location>
</feature>
<name>A0ABT0ZQN3_9LACO</name>
<accession>A0ABT0ZQN3</accession>
<feature type="domain" description="Citrate transporter-like" evidence="7">
    <location>
        <begin position="18"/>
        <end position="305"/>
    </location>
</feature>
<gene>
    <name evidence="8" type="ORF">NFX39_04225</name>
</gene>
<protein>
    <submittedName>
        <fullName evidence="8">SLC13 family permease</fullName>
    </submittedName>
</protein>